<dbReference type="Gene3D" id="3.50.30.50">
    <property type="entry name" value="Putative cyclase"/>
    <property type="match status" value="1"/>
</dbReference>
<dbReference type="AlphaFoldDB" id="A0A1L3GFH8"/>
<evidence type="ECO:0000256" key="8">
    <source>
        <dbReference type="ARBA" id="ARBA00022833"/>
    </source>
</evidence>
<dbReference type="Proteomes" id="UP000182264">
    <property type="component" value="Chromosome"/>
</dbReference>
<comment type="catalytic activity">
    <reaction evidence="10">
        <text>N-formyl-L-kynurenine + H2O = L-kynurenine + formate + H(+)</text>
        <dbReference type="Rhea" id="RHEA:13009"/>
        <dbReference type="ChEBI" id="CHEBI:15377"/>
        <dbReference type="ChEBI" id="CHEBI:15378"/>
        <dbReference type="ChEBI" id="CHEBI:15740"/>
        <dbReference type="ChEBI" id="CHEBI:57959"/>
        <dbReference type="ChEBI" id="CHEBI:58629"/>
        <dbReference type="EC" id="3.5.1.9"/>
    </reaction>
</comment>
<keyword evidence="7" id="KW-0378">Hydrolase</keyword>
<reference evidence="12 13" key="1">
    <citation type="journal article" date="2017" name="Genome Announc.">
        <title>Complete Genome Sequences of Two Acetylene-Fermenting Pelobacter acetylenicus Strains.</title>
        <authorList>
            <person name="Sutton J.M."/>
            <person name="Baesman S.M."/>
            <person name="Fierst J.L."/>
            <person name="Poret-Peterson A.T."/>
            <person name="Oremland R.S."/>
            <person name="Dunlap D.S."/>
            <person name="Akob D.M."/>
        </authorList>
    </citation>
    <scope>NUCLEOTIDE SEQUENCE [LARGE SCALE GENOMIC DNA]</scope>
    <source>
        <strain evidence="12 13">DSM 3247</strain>
    </source>
</reference>
<dbReference type="EC" id="3.5.1.9" evidence="4"/>
<dbReference type="GO" id="GO:0019441">
    <property type="term" value="P:L-tryptophan catabolic process to kynurenine"/>
    <property type="evidence" value="ECO:0007669"/>
    <property type="project" value="InterPro"/>
</dbReference>
<dbReference type="PANTHER" id="PTHR31118">
    <property type="entry name" value="CYCLASE-LIKE PROTEIN 2"/>
    <property type="match status" value="1"/>
</dbReference>
<evidence type="ECO:0000256" key="2">
    <source>
        <dbReference type="ARBA" id="ARBA00002204"/>
    </source>
</evidence>
<keyword evidence="9" id="KW-0823">Tryptophan catabolism</keyword>
<evidence type="ECO:0000256" key="5">
    <source>
        <dbReference type="ARBA" id="ARBA00014889"/>
    </source>
</evidence>
<keyword evidence="8" id="KW-0862">Zinc</keyword>
<proteinExistence type="predicted"/>
<gene>
    <name evidence="12" type="ORF">A7E75_06510</name>
</gene>
<evidence type="ECO:0000256" key="7">
    <source>
        <dbReference type="ARBA" id="ARBA00022801"/>
    </source>
</evidence>
<evidence type="ECO:0000313" key="13">
    <source>
        <dbReference type="Proteomes" id="UP000182264"/>
    </source>
</evidence>
<accession>A0A1L3GFH8</accession>
<dbReference type="OrthoDB" id="7067800at2"/>
<evidence type="ECO:0000256" key="9">
    <source>
        <dbReference type="ARBA" id="ARBA00023079"/>
    </source>
</evidence>
<evidence type="ECO:0000256" key="3">
    <source>
        <dbReference type="ARBA" id="ARBA00011738"/>
    </source>
</evidence>
<keyword evidence="6" id="KW-0479">Metal-binding</keyword>
<dbReference type="RefSeq" id="WP_072286558.1">
    <property type="nucleotide sequence ID" value="NZ_CP015455.1"/>
</dbReference>
<dbReference type="GO" id="GO:0046872">
    <property type="term" value="F:metal ion binding"/>
    <property type="evidence" value="ECO:0007669"/>
    <property type="project" value="UniProtKB-KW"/>
</dbReference>
<comment type="subunit">
    <text evidence="3">Homodimer.</text>
</comment>
<evidence type="ECO:0000313" key="12">
    <source>
        <dbReference type="EMBL" id="APG24716.1"/>
    </source>
</evidence>
<dbReference type="FunFam" id="3.50.30.50:FF:000001">
    <property type="entry name" value="Kynurenine formamidase"/>
    <property type="match status" value="1"/>
</dbReference>
<evidence type="ECO:0000256" key="6">
    <source>
        <dbReference type="ARBA" id="ARBA00022723"/>
    </source>
</evidence>
<keyword evidence="13" id="KW-1185">Reference proteome</keyword>
<dbReference type="EMBL" id="CP015518">
    <property type="protein sequence ID" value="APG24716.1"/>
    <property type="molecule type" value="Genomic_DNA"/>
</dbReference>
<dbReference type="PANTHER" id="PTHR31118:SF32">
    <property type="entry name" value="KYNURENINE FORMAMIDASE"/>
    <property type="match status" value="1"/>
</dbReference>
<dbReference type="InterPro" id="IPR007325">
    <property type="entry name" value="KFase/CYL"/>
</dbReference>
<comment type="pathway">
    <text evidence="11">Amino-acid degradation; L-tryptophan degradation via kynurenine pathway; L-kynurenine from L-tryptophan: step 2/2.</text>
</comment>
<organism evidence="12 13">
    <name type="scientific">Syntrophotalea acetylenica</name>
    <name type="common">Pelobacter acetylenicus</name>
    <dbReference type="NCBI Taxonomy" id="29542"/>
    <lineage>
        <taxon>Bacteria</taxon>
        <taxon>Pseudomonadati</taxon>
        <taxon>Thermodesulfobacteriota</taxon>
        <taxon>Desulfuromonadia</taxon>
        <taxon>Desulfuromonadales</taxon>
        <taxon>Syntrophotaleaceae</taxon>
        <taxon>Syntrophotalea</taxon>
    </lineage>
</organism>
<comment type="function">
    <text evidence="2">Catalyzes the hydrolysis of N-formyl-L-kynurenine to L-kynurenine, the second step in the kynurenine pathway of tryptophan degradation.</text>
</comment>
<evidence type="ECO:0000256" key="4">
    <source>
        <dbReference type="ARBA" id="ARBA00012930"/>
    </source>
</evidence>
<evidence type="ECO:0000256" key="10">
    <source>
        <dbReference type="ARBA" id="ARBA00048496"/>
    </source>
</evidence>
<comment type="cofactor">
    <cofactor evidence="1">
        <name>Zn(2+)</name>
        <dbReference type="ChEBI" id="CHEBI:29105"/>
    </cofactor>
</comment>
<sequence>MSHPPQLFDISVSLHPALPGFPQDPPCRIASVAAQAGGFHVSQLSCSSHVGTHLDLAGHAGLWGYTGSDLPLKALIGPCRVVDLRHVSGLIGAEHLRSLDLAECRRLLLKTNNSHLWQKPGFCMDYQSLGLDGARFLGDLGIELVGIDYLSIEAWDGDGEVHHRLLRDGGVILEGLDLSAIDAGAYELICLPLKLACADGAPCRALLRR</sequence>
<protein>
    <recommendedName>
        <fullName evidence="5">Kynurenine formamidase</fullName>
        <ecNumber evidence="4">3.5.1.9</ecNumber>
    </recommendedName>
</protein>
<dbReference type="GO" id="GO:0004061">
    <property type="term" value="F:arylformamidase activity"/>
    <property type="evidence" value="ECO:0007669"/>
    <property type="project" value="UniProtKB-EC"/>
</dbReference>
<name>A0A1L3GFH8_SYNAC</name>
<evidence type="ECO:0000256" key="1">
    <source>
        <dbReference type="ARBA" id="ARBA00001947"/>
    </source>
</evidence>
<dbReference type="SUPFAM" id="SSF102198">
    <property type="entry name" value="Putative cyclase"/>
    <property type="match status" value="1"/>
</dbReference>
<dbReference type="Pfam" id="PF04199">
    <property type="entry name" value="Cyclase"/>
    <property type="match status" value="1"/>
</dbReference>
<dbReference type="InterPro" id="IPR037175">
    <property type="entry name" value="KFase_sf"/>
</dbReference>
<evidence type="ECO:0000256" key="11">
    <source>
        <dbReference type="ARBA" id="ARBA00060547"/>
    </source>
</evidence>